<comment type="subunit">
    <text evidence="2">Monomer. Binds 30S ribosomal subunits, but not 50S ribosomal subunits or 70S ribosomes.</text>
</comment>
<dbReference type="InterPro" id="IPR000238">
    <property type="entry name" value="RbfA"/>
</dbReference>
<keyword evidence="2" id="KW-0963">Cytoplasm</keyword>
<dbReference type="SUPFAM" id="SSF89919">
    <property type="entry name" value="Ribosome-binding factor A, RbfA"/>
    <property type="match status" value="1"/>
</dbReference>
<evidence type="ECO:0000313" key="4">
    <source>
        <dbReference type="Proteomes" id="UP000198651"/>
    </source>
</evidence>
<dbReference type="PANTHER" id="PTHR33515">
    <property type="entry name" value="RIBOSOME-BINDING FACTOR A, CHLOROPLASTIC-RELATED"/>
    <property type="match status" value="1"/>
</dbReference>
<dbReference type="HAMAP" id="MF_00003">
    <property type="entry name" value="RbfA"/>
    <property type="match status" value="1"/>
</dbReference>
<comment type="subcellular location">
    <subcellularLocation>
        <location evidence="2">Cytoplasm</location>
    </subcellularLocation>
</comment>
<evidence type="ECO:0000256" key="1">
    <source>
        <dbReference type="ARBA" id="ARBA00022517"/>
    </source>
</evidence>
<keyword evidence="4" id="KW-1185">Reference proteome</keyword>
<sequence length="126" mass="14271">MRKKGKLVDKGRRCLQVGDQIREEISRVVRLHLNDPRVPPLTITDVRLVPDFLSAKVFFVPFACSIDVERRSEISAALNSASGFIRSHLYQVLRIKNVPALTFFYDDLFDRASHISSLIDKAIASS</sequence>
<name>A0A0S4M467_9BURK</name>
<dbReference type="GO" id="GO:0043024">
    <property type="term" value="F:ribosomal small subunit binding"/>
    <property type="evidence" value="ECO:0007669"/>
    <property type="project" value="TreeGrafter"/>
</dbReference>
<dbReference type="RefSeq" id="WP_092343422.1">
    <property type="nucleotide sequence ID" value="NZ_FLSL01000090.1"/>
</dbReference>
<dbReference type="AlphaFoldDB" id="A0A0S4M467"/>
<dbReference type="Proteomes" id="UP000198651">
    <property type="component" value="Chromosome I"/>
</dbReference>
<accession>A0A0S4M467</accession>
<dbReference type="Gene3D" id="3.30.300.20">
    <property type="match status" value="1"/>
</dbReference>
<evidence type="ECO:0000313" key="3">
    <source>
        <dbReference type="EMBL" id="CUT18016.1"/>
    </source>
</evidence>
<keyword evidence="1 2" id="KW-0690">Ribosome biogenesis</keyword>
<proteinExistence type="inferred from homology"/>
<dbReference type="GO" id="GO:0005829">
    <property type="term" value="C:cytosol"/>
    <property type="evidence" value="ECO:0007669"/>
    <property type="project" value="TreeGrafter"/>
</dbReference>
<dbReference type="GO" id="GO:0030490">
    <property type="term" value="P:maturation of SSU-rRNA"/>
    <property type="evidence" value="ECO:0007669"/>
    <property type="project" value="UniProtKB-UniRule"/>
</dbReference>
<reference evidence="4" key="1">
    <citation type="submission" date="2015-11" db="EMBL/GenBank/DDBJ databases">
        <authorList>
            <person name="Seth-Smith H.M.B."/>
        </authorList>
    </citation>
    <scope>NUCLEOTIDE SEQUENCE [LARGE SCALE GENOMIC DNA]</scope>
    <source>
        <strain evidence="4">2013Ark11</strain>
    </source>
</reference>
<gene>
    <name evidence="2 3" type="primary">rbfA</name>
    <name evidence="3" type="ORF">Ark11_1206</name>
</gene>
<dbReference type="PROSITE" id="PS01319">
    <property type="entry name" value="RBFA"/>
    <property type="match status" value="1"/>
</dbReference>
<dbReference type="OrthoDB" id="307788at2"/>
<comment type="function">
    <text evidence="2">One of several proteins that assist in the late maturation steps of the functional core of the 30S ribosomal subunit. Associates with free 30S ribosomal subunits (but not with 30S subunits that are part of 70S ribosomes or polysomes). Required for efficient processing of 16S rRNA. May interact with the 5'-terminal helix region of 16S rRNA.</text>
</comment>
<dbReference type="NCBIfam" id="TIGR00082">
    <property type="entry name" value="rbfA"/>
    <property type="match status" value="1"/>
</dbReference>
<dbReference type="EMBL" id="LN906597">
    <property type="protein sequence ID" value="CUT18016.1"/>
    <property type="molecule type" value="Genomic_DNA"/>
</dbReference>
<dbReference type="InterPro" id="IPR023799">
    <property type="entry name" value="RbfA_dom_sf"/>
</dbReference>
<organism evidence="3 4">
    <name type="scientific">Candidatus Ichthyocystis hellenicum</name>
    <dbReference type="NCBI Taxonomy" id="1561003"/>
    <lineage>
        <taxon>Bacteria</taxon>
        <taxon>Pseudomonadati</taxon>
        <taxon>Pseudomonadota</taxon>
        <taxon>Betaproteobacteria</taxon>
        <taxon>Burkholderiales</taxon>
        <taxon>Candidatus Ichthyocystis</taxon>
    </lineage>
</organism>
<evidence type="ECO:0000256" key="2">
    <source>
        <dbReference type="HAMAP-Rule" id="MF_00003"/>
    </source>
</evidence>
<dbReference type="PANTHER" id="PTHR33515:SF1">
    <property type="entry name" value="RIBOSOME-BINDING FACTOR A, CHLOROPLASTIC-RELATED"/>
    <property type="match status" value="1"/>
</dbReference>
<dbReference type="STRING" id="1561003.Ark11_1206"/>
<comment type="similarity">
    <text evidence="2">Belongs to the RbfA family.</text>
</comment>
<protein>
    <recommendedName>
        <fullName evidence="2">Ribosome-binding factor A</fullName>
    </recommendedName>
</protein>
<dbReference type="InterPro" id="IPR020053">
    <property type="entry name" value="Ribosome-bd_factorA_CS"/>
</dbReference>
<dbReference type="InterPro" id="IPR015946">
    <property type="entry name" value="KH_dom-like_a/b"/>
</dbReference>
<dbReference type="PATRIC" id="fig|1561003.3.peg.1240"/>
<dbReference type="Pfam" id="PF02033">
    <property type="entry name" value="RBFA"/>
    <property type="match status" value="1"/>
</dbReference>